<evidence type="ECO:0000256" key="1">
    <source>
        <dbReference type="SAM" id="Phobius"/>
    </source>
</evidence>
<sequence>MLLTLGMIQTVHTATVNEGSIFFSFEFGIFWLLLLGWVILFGIARFLYGKKRNNEGYSTKKGEFSTEDEREELISKKASLITYKTKLHSVGVFRRTGCASADVATTVFDGVSNRNPRTSRT</sequence>
<reference evidence="2" key="1">
    <citation type="submission" date="2022-07" db="EMBL/GenBank/DDBJ databases">
        <title>FELIX.</title>
        <authorList>
            <person name="Wan K.H."/>
            <person name="Park S."/>
            <person name="Lawrence Q."/>
            <person name="Eichenberger J.P."/>
            <person name="Booth B.W."/>
            <person name="Piaggio A.J."/>
            <person name="Chandler J.C."/>
            <person name="Franklin A.B."/>
            <person name="Celniker S.E."/>
        </authorList>
    </citation>
    <scope>NUCLEOTIDE SEQUENCE</scope>
    <source>
        <strain evidence="2">QA-1986 374</strain>
    </source>
</reference>
<dbReference type="RefSeq" id="WP_256709397.1">
    <property type="nucleotide sequence ID" value="NZ_CP101914.1"/>
</dbReference>
<keyword evidence="1" id="KW-0812">Transmembrane</keyword>
<dbReference type="InterPro" id="IPR019235">
    <property type="entry name" value="DUF2178_TM"/>
</dbReference>
<proteinExistence type="predicted"/>
<keyword evidence="1" id="KW-0472">Membrane</keyword>
<evidence type="ECO:0000313" key="2">
    <source>
        <dbReference type="EMBL" id="UUI04490.1"/>
    </source>
</evidence>
<dbReference type="Proteomes" id="UP001059773">
    <property type="component" value="Chromosome"/>
</dbReference>
<protein>
    <submittedName>
        <fullName evidence="2">Uncharacterized protein</fullName>
    </submittedName>
</protein>
<dbReference type="Pfam" id="PF09946">
    <property type="entry name" value="DUF2178"/>
    <property type="match status" value="1"/>
</dbReference>
<feature type="transmembrane region" description="Helical" evidence="1">
    <location>
        <begin position="29"/>
        <end position="48"/>
    </location>
</feature>
<evidence type="ECO:0000313" key="3">
    <source>
        <dbReference type="Proteomes" id="UP001059773"/>
    </source>
</evidence>
<organism evidence="2 3">
    <name type="scientific">Oceanobacillus jeddahense</name>
    <dbReference type="NCBI Taxonomy" id="1462527"/>
    <lineage>
        <taxon>Bacteria</taxon>
        <taxon>Bacillati</taxon>
        <taxon>Bacillota</taxon>
        <taxon>Bacilli</taxon>
        <taxon>Bacillales</taxon>
        <taxon>Bacillaceae</taxon>
        <taxon>Oceanobacillus</taxon>
    </lineage>
</organism>
<gene>
    <name evidence="2" type="ORF">NP439_07500</name>
</gene>
<name>A0ABY5JVS5_9BACI</name>
<dbReference type="EMBL" id="CP101914">
    <property type="protein sequence ID" value="UUI04490.1"/>
    <property type="molecule type" value="Genomic_DNA"/>
</dbReference>
<keyword evidence="1" id="KW-1133">Transmembrane helix</keyword>
<accession>A0ABY5JVS5</accession>
<keyword evidence="3" id="KW-1185">Reference proteome</keyword>